<proteinExistence type="predicted"/>
<dbReference type="GO" id="GO:0003677">
    <property type="term" value="F:DNA binding"/>
    <property type="evidence" value="ECO:0007669"/>
    <property type="project" value="InterPro"/>
</dbReference>
<name>A0A8H7D4B0_9AGAR</name>
<evidence type="ECO:0000313" key="6">
    <source>
        <dbReference type="Proteomes" id="UP000620124"/>
    </source>
</evidence>
<sequence>MSDPPVPGSKKRRLQGACDICRSKKSDSAKMPNNICSNCIAFDSECTHLASAANRRATAKAEQNQLPDEIPHAAILTPIQNQIAAILSQTTPYSLPKDTSSIMRTLVDLASYARNLEAELAIFKGTSLPDLPIVDPSTAYTRPSTPTDLSLTATDGCVLTELNERMKGLMVDSSHNRFYGQSSDIMLVKTAMDIKRETGEDNKLADHLLAIKRPEYWNSHPWHQPPPEPQDIYVFPDKDLMDSLMSLYFFHVHPFIPLLHRHTFERSVDEGLHLRNSRFGATLLLVCALAARYSSDPRVYLEGTNNSEHSCGWKWAGQIRLVKQSFTTIPSLYDVQICCLAVVFLQGTGCPELCWVLTSIGIRLAQDVGAHRRRKYTGDKPAEDQLWTRAFWVLVCIDILLSASFGRPRATTADDFDLDLPIECDDIYWEGPEPFKQPPGIPSQLAYMNCYIKLLDILGFAQRTLYTLKRSKKRGAEAEQWNHQVVAELEQVLRNGWLLLKKVSRPANETRQNNWIDGLPDHLKWDPHRENFIFSQQSASLYASYYHIQIQIHRPFIPAPGRSSPLSYGSFAVCANSARACSHVMAVQSRRGILPLAHVKMALFDSSVILLLMVWSGKRNGLSLDTSKEVRDVHSNLSILRTFERRWQIAGRLWDTIYAMLSAGDLLESKAPAAPSLKRDRDSDARSPNVASTSESDRRGSFAGSYDTYSSPSAASTSGSDMSSAQPRSIAGSRLASPSESAPQGARGARGVPPHPDEPLHSLPVHSAELGRLPVQHFEITNPFVPNTHLSADDFVAQGMDGWSASFMPQPDHDPLAQKVLPSDFFPSVLDNTLGAAEGENPGWAYAPATDATWTNWDQYMQGGIHDTPHL</sequence>
<dbReference type="InterPro" id="IPR036864">
    <property type="entry name" value="Zn2-C6_fun-type_DNA-bd_sf"/>
</dbReference>
<dbReference type="InterPro" id="IPR001138">
    <property type="entry name" value="Zn2Cys6_DnaBD"/>
</dbReference>
<dbReference type="AlphaFoldDB" id="A0A8H7D4B0"/>
<dbReference type="GO" id="GO:0008270">
    <property type="term" value="F:zinc ion binding"/>
    <property type="evidence" value="ECO:0007669"/>
    <property type="project" value="InterPro"/>
</dbReference>
<evidence type="ECO:0000256" key="2">
    <source>
        <dbReference type="ARBA" id="ARBA00023242"/>
    </source>
</evidence>
<keyword evidence="6" id="KW-1185">Reference proteome</keyword>
<keyword evidence="2" id="KW-0539">Nucleus</keyword>
<dbReference type="Proteomes" id="UP000620124">
    <property type="component" value="Unassembled WGS sequence"/>
</dbReference>
<gene>
    <name evidence="5" type="ORF">MVEN_00514000</name>
</gene>
<feature type="domain" description="Xylanolytic transcriptional activator regulatory" evidence="4">
    <location>
        <begin position="354"/>
        <end position="427"/>
    </location>
</feature>
<dbReference type="InterPro" id="IPR007219">
    <property type="entry name" value="XnlR_reg_dom"/>
</dbReference>
<dbReference type="CDD" id="cd00067">
    <property type="entry name" value="GAL4"/>
    <property type="match status" value="1"/>
</dbReference>
<dbReference type="GO" id="GO:0006351">
    <property type="term" value="P:DNA-templated transcription"/>
    <property type="evidence" value="ECO:0007669"/>
    <property type="project" value="InterPro"/>
</dbReference>
<dbReference type="PANTHER" id="PTHR46910">
    <property type="entry name" value="TRANSCRIPTION FACTOR PDR1"/>
    <property type="match status" value="1"/>
</dbReference>
<accession>A0A8H7D4B0</accession>
<dbReference type="PANTHER" id="PTHR46910:SF38">
    <property type="entry name" value="ZN(2)-C6 FUNGAL-TYPE DOMAIN-CONTAINING PROTEIN"/>
    <property type="match status" value="1"/>
</dbReference>
<evidence type="ECO:0000256" key="1">
    <source>
        <dbReference type="ARBA" id="ARBA00022723"/>
    </source>
</evidence>
<dbReference type="InterPro" id="IPR050987">
    <property type="entry name" value="AtrR-like"/>
</dbReference>
<protein>
    <submittedName>
        <fullName evidence="5">Zn(2)-C6 fungal-type domain-containing protein</fullName>
    </submittedName>
</protein>
<evidence type="ECO:0000313" key="5">
    <source>
        <dbReference type="EMBL" id="KAF7361704.1"/>
    </source>
</evidence>
<evidence type="ECO:0000256" key="3">
    <source>
        <dbReference type="SAM" id="MobiDB-lite"/>
    </source>
</evidence>
<feature type="region of interest" description="Disordered" evidence="3">
    <location>
        <begin position="673"/>
        <end position="763"/>
    </location>
</feature>
<organism evidence="5 6">
    <name type="scientific">Mycena venus</name>
    <dbReference type="NCBI Taxonomy" id="2733690"/>
    <lineage>
        <taxon>Eukaryota</taxon>
        <taxon>Fungi</taxon>
        <taxon>Dikarya</taxon>
        <taxon>Basidiomycota</taxon>
        <taxon>Agaricomycotina</taxon>
        <taxon>Agaricomycetes</taxon>
        <taxon>Agaricomycetidae</taxon>
        <taxon>Agaricales</taxon>
        <taxon>Marasmiineae</taxon>
        <taxon>Mycenaceae</taxon>
        <taxon>Mycena</taxon>
    </lineage>
</organism>
<dbReference type="SUPFAM" id="SSF57701">
    <property type="entry name" value="Zn2/Cys6 DNA-binding domain"/>
    <property type="match status" value="1"/>
</dbReference>
<dbReference type="SMART" id="SM00906">
    <property type="entry name" value="Fungal_trans"/>
    <property type="match status" value="1"/>
</dbReference>
<reference evidence="5" key="1">
    <citation type="submission" date="2020-05" db="EMBL/GenBank/DDBJ databases">
        <title>Mycena genomes resolve the evolution of fungal bioluminescence.</title>
        <authorList>
            <person name="Tsai I.J."/>
        </authorList>
    </citation>
    <scope>NUCLEOTIDE SEQUENCE</scope>
    <source>
        <strain evidence="5">CCC161011</strain>
    </source>
</reference>
<feature type="compositionally biased region" description="Low complexity" evidence="3">
    <location>
        <begin position="705"/>
        <end position="724"/>
    </location>
</feature>
<dbReference type="CDD" id="cd12148">
    <property type="entry name" value="fungal_TF_MHR"/>
    <property type="match status" value="1"/>
</dbReference>
<dbReference type="EMBL" id="JACAZI010000004">
    <property type="protein sequence ID" value="KAF7361704.1"/>
    <property type="molecule type" value="Genomic_DNA"/>
</dbReference>
<comment type="caution">
    <text evidence="5">The sequence shown here is derived from an EMBL/GenBank/DDBJ whole genome shotgun (WGS) entry which is preliminary data.</text>
</comment>
<evidence type="ECO:0000259" key="4">
    <source>
        <dbReference type="SMART" id="SM00906"/>
    </source>
</evidence>
<dbReference type="Pfam" id="PF04082">
    <property type="entry name" value="Fungal_trans"/>
    <property type="match status" value="1"/>
</dbReference>
<keyword evidence="1" id="KW-0479">Metal-binding</keyword>
<dbReference type="OrthoDB" id="4456959at2759"/>
<dbReference type="GO" id="GO:0000981">
    <property type="term" value="F:DNA-binding transcription factor activity, RNA polymerase II-specific"/>
    <property type="evidence" value="ECO:0007669"/>
    <property type="project" value="InterPro"/>
</dbReference>